<dbReference type="InterPro" id="IPR012334">
    <property type="entry name" value="Pectin_lyas_fold"/>
</dbReference>
<dbReference type="PROSITE" id="PS00503">
    <property type="entry name" value="PECTINESTERASE_2"/>
    <property type="match status" value="1"/>
</dbReference>
<dbReference type="PANTHER" id="PTHR31321">
    <property type="entry name" value="ACYL-COA THIOESTER HYDROLASE YBHC-RELATED"/>
    <property type="match status" value="1"/>
</dbReference>
<dbReference type="InterPro" id="IPR033131">
    <property type="entry name" value="Pectinesterase_Asp_AS"/>
</dbReference>
<comment type="catalytic activity">
    <reaction evidence="6 8">
        <text>[(1-&gt;4)-alpha-D-galacturonosyl methyl ester](n) + n H2O = [(1-&gt;4)-alpha-D-galacturonosyl](n) + n methanol + n H(+)</text>
        <dbReference type="Rhea" id="RHEA:22380"/>
        <dbReference type="Rhea" id="RHEA-COMP:14570"/>
        <dbReference type="Rhea" id="RHEA-COMP:14573"/>
        <dbReference type="ChEBI" id="CHEBI:15377"/>
        <dbReference type="ChEBI" id="CHEBI:15378"/>
        <dbReference type="ChEBI" id="CHEBI:17790"/>
        <dbReference type="ChEBI" id="CHEBI:140522"/>
        <dbReference type="ChEBI" id="CHEBI:140523"/>
        <dbReference type="EC" id="3.1.1.11"/>
    </reaction>
</comment>
<dbReference type="Proteomes" id="UP000243975">
    <property type="component" value="Unassembled WGS sequence"/>
</dbReference>
<keyword evidence="4 8" id="KW-0378">Hydrolase</keyword>
<evidence type="ECO:0000256" key="8">
    <source>
        <dbReference type="RuleBase" id="RU000589"/>
    </source>
</evidence>
<organism evidence="11 12">
    <name type="scientific">Cynara cardunculus var. scolymus</name>
    <name type="common">Globe artichoke</name>
    <name type="synonym">Cynara scolymus</name>
    <dbReference type="NCBI Taxonomy" id="59895"/>
    <lineage>
        <taxon>Eukaryota</taxon>
        <taxon>Viridiplantae</taxon>
        <taxon>Streptophyta</taxon>
        <taxon>Embryophyta</taxon>
        <taxon>Tracheophyta</taxon>
        <taxon>Spermatophyta</taxon>
        <taxon>Magnoliopsida</taxon>
        <taxon>eudicotyledons</taxon>
        <taxon>Gunneridae</taxon>
        <taxon>Pentapetalae</taxon>
        <taxon>asterids</taxon>
        <taxon>campanulids</taxon>
        <taxon>Asterales</taxon>
        <taxon>Asteraceae</taxon>
        <taxon>Carduoideae</taxon>
        <taxon>Cardueae</taxon>
        <taxon>Carduinae</taxon>
        <taxon>Cynara</taxon>
    </lineage>
</organism>
<evidence type="ECO:0000256" key="4">
    <source>
        <dbReference type="ARBA" id="ARBA00022801"/>
    </source>
</evidence>
<accession>A0A103XZZ1</accession>
<dbReference type="UniPathway" id="UPA00545">
    <property type="reaction ID" value="UER00823"/>
</dbReference>
<evidence type="ECO:0000313" key="12">
    <source>
        <dbReference type="Proteomes" id="UP000243975"/>
    </source>
</evidence>
<keyword evidence="9" id="KW-0812">Transmembrane</keyword>
<dbReference type="EMBL" id="LEKV01003404">
    <property type="protein sequence ID" value="KVH99930.1"/>
    <property type="molecule type" value="Genomic_DNA"/>
</dbReference>
<dbReference type="GO" id="GO:0042545">
    <property type="term" value="P:cell wall modification"/>
    <property type="evidence" value="ECO:0007669"/>
    <property type="project" value="UniProtKB-UniRule"/>
</dbReference>
<keyword evidence="9" id="KW-0472">Membrane</keyword>
<sequence>MNTKRTLRFWLFATVAIALLSIILSFYTQNFGLHTGRSHRHRHHRRPREVTCDESKWKSPLISKYKVLLVLTVDHKGCGKFNSLQKAVNANTVPEAAGLQAVALRIAGDQAAFYGCGFYGFQDTLHDDAGRHYFKECFIQGSIDFVFGNGTGRGISGAITAQGRNSKNEKTGFSFVNCRIGGRGKVWLGRAWGLHATVVFSKTFMSEIVSPEGRREYGPSYLLDLTLLKSNLIGLIFFGQYECSGPGANLKYRVPYAKHLNLEQAAPYMNISFVDGKEWLAFS</sequence>
<keyword evidence="9" id="KW-1133">Transmembrane helix</keyword>
<feature type="transmembrane region" description="Helical" evidence="9">
    <location>
        <begin position="7"/>
        <end position="27"/>
    </location>
</feature>
<gene>
    <name evidence="11" type="ORF">Ccrd_021818</name>
</gene>
<evidence type="ECO:0000256" key="6">
    <source>
        <dbReference type="ARBA" id="ARBA00047928"/>
    </source>
</evidence>
<evidence type="ECO:0000313" key="11">
    <source>
        <dbReference type="EMBL" id="KVH99930.1"/>
    </source>
</evidence>
<evidence type="ECO:0000256" key="5">
    <source>
        <dbReference type="ARBA" id="ARBA00023085"/>
    </source>
</evidence>
<evidence type="ECO:0000256" key="1">
    <source>
        <dbReference type="ARBA" id="ARBA00005184"/>
    </source>
</evidence>
<dbReference type="PANTHER" id="PTHR31321:SF73">
    <property type="entry name" value="PECTINESTERASE 14-RELATED"/>
    <property type="match status" value="1"/>
</dbReference>
<dbReference type="InterPro" id="IPR011050">
    <property type="entry name" value="Pectin_lyase_fold/virulence"/>
</dbReference>
<dbReference type="InterPro" id="IPR000070">
    <property type="entry name" value="Pectinesterase_cat"/>
</dbReference>
<dbReference type="Gene3D" id="2.160.20.10">
    <property type="entry name" value="Single-stranded right-handed beta-helix, Pectin lyase-like"/>
    <property type="match status" value="1"/>
</dbReference>
<comment type="pathway">
    <text evidence="1 8">Glycan metabolism; pectin degradation; 2-dehydro-3-deoxy-D-gluconate from pectin: step 1/5.</text>
</comment>
<reference evidence="11 12" key="1">
    <citation type="journal article" date="2016" name="Sci. Rep.">
        <title>The genome sequence of the outbreeding globe artichoke constructed de novo incorporating a phase-aware low-pass sequencing strategy of F1 progeny.</title>
        <authorList>
            <person name="Scaglione D."/>
            <person name="Reyes-Chin-Wo S."/>
            <person name="Acquadro A."/>
            <person name="Froenicke L."/>
            <person name="Portis E."/>
            <person name="Beitel C."/>
            <person name="Tirone M."/>
            <person name="Mauro R."/>
            <person name="Lo Monaco A."/>
            <person name="Mauromicale G."/>
            <person name="Faccioli P."/>
            <person name="Cattivelli L."/>
            <person name="Rieseberg L."/>
            <person name="Michelmore R."/>
            <person name="Lanteri S."/>
        </authorList>
    </citation>
    <scope>NUCLEOTIDE SEQUENCE [LARGE SCALE GENOMIC DNA]</scope>
    <source>
        <strain evidence="11">2C</strain>
    </source>
</reference>
<evidence type="ECO:0000256" key="3">
    <source>
        <dbReference type="ARBA" id="ARBA00013229"/>
    </source>
</evidence>
<dbReference type="EC" id="3.1.1.11" evidence="3 8"/>
<dbReference type="Pfam" id="PF01095">
    <property type="entry name" value="Pectinesterase"/>
    <property type="match status" value="1"/>
</dbReference>
<dbReference type="Gramene" id="KVH99930">
    <property type="protein sequence ID" value="KVH99930"/>
    <property type="gene ID" value="Ccrd_021818"/>
</dbReference>
<evidence type="ECO:0000256" key="2">
    <source>
        <dbReference type="ARBA" id="ARBA00008891"/>
    </source>
</evidence>
<evidence type="ECO:0000256" key="9">
    <source>
        <dbReference type="SAM" id="Phobius"/>
    </source>
</evidence>
<comment type="similarity">
    <text evidence="2">Belongs to the pectinesterase family.</text>
</comment>
<dbReference type="STRING" id="59895.A0A103XZZ1"/>
<dbReference type="GO" id="GO:0045490">
    <property type="term" value="P:pectin catabolic process"/>
    <property type="evidence" value="ECO:0007669"/>
    <property type="project" value="UniProtKB-UniRule"/>
</dbReference>
<evidence type="ECO:0000256" key="7">
    <source>
        <dbReference type="PROSITE-ProRule" id="PRU10040"/>
    </source>
</evidence>
<dbReference type="OMA" id="NWGYPER"/>
<comment type="caution">
    <text evidence="11">The sequence shown here is derived from an EMBL/GenBank/DDBJ whole genome shotgun (WGS) entry which is preliminary data.</text>
</comment>
<keyword evidence="12" id="KW-1185">Reference proteome</keyword>
<evidence type="ECO:0000259" key="10">
    <source>
        <dbReference type="Pfam" id="PF01095"/>
    </source>
</evidence>
<feature type="active site" evidence="7">
    <location>
        <position position="144"/>
    </location>
</feature>
<dbReference type="AlphaFoldDB" id="A0A103XZZ1"/>
<dbReference type="SUPFAM" id="SSF51126">
    <property type="entry name" value="Pectin lyase-like"/>
    <property type="match status" value="1"/>
</dbReference>
<dbReference type="GO" id="GO:0030599">
    <property type="term" value="F:pectinesterase activity"/>
    <property type="evidence" value="ECO:0007669"/>
    <property type="project" value="UniProtKB-UniRule"/>
</dbReference>
<name>A0A103XZZ1_CYNCS</name>
<protein>
    <recommendedName>
        <fullName evidence="3 8">Pectinesterase</fullName>
        <ecNumber evidence="3 8">3.1.1.11</ecNumber>
    </recommendedName>
</protein>
<keyword evidence="5 8" id="KW-0063">Aspartyl esterase</keyword>
<proteinExistence type="inferred from homology"/>
<feature type="domain" description="Pectinesterase catalytic" evidence="10">
    <location>
        <begin position="96"/>
        <end position="276"/>
    </location>
</feature>